<protein>
    <submittedName>
        <fullName evidence="1">Unannotated protein</fullName>
    </submittedName>
</protein>
<accession>A0A6J7PQV7</accession>
<organism evidence="1">
    <name type="scientific">freshwater metagenome</name>
    <dbReference type="NCBI Taxonomy" id="449393"/>
    <lineage>
        <taxon>unclassified sequences</taxon>
        <taxon>metagenomes</taxon>
        <taxon>ecological metagenomes</taxon>
    </lineage>
</organism>
<sequence>MKKSIAVILAGSSVFTLAAAAASTLTVTGVKDVKAGSQAAVTCTVGDVTVTPVHNGTTLNSLTVTTSADGSADAGCAGFTIYTKVAVTGTSAPASGFLFLDNLTANVDRTAGTTLDLGTGGGGKVFSAFASGLPATKVAAQNLTDITLGTVSVVVAATAPTGDSTTPVGWGA</sequence>
<proteinExistence type="predicted"/>
<reference evidence="1" key="1">
    <citation type="submission" date="2020-05" db="EMBL/GenBank/DDBJ databases">
        <authorList>
            <person name="Chiriac C."/>
            <person name="Salcher M."/>
            <person name="Ghai R."/>
            <person name="Kavagutti S V."/>
        </authorList>
    </citation>
    <scope>NUCLEOTIDE SEQUENCE</scope>
</reference>
<dbReference type="EMBL" id="CAFBON010000284">
    <property type="protein sequence ID" value="CAB5006945.1"/>
    <property type="molecule type" value="Genomic_DNA"/>
</dbReference>
<dbReference type="AlphaFoldDB" id="A0A6J7PQV7"/>
<gene>
    <name evidence="1" type="ORF">UFOPK3954_02104</name>
</gene>
<name>A0A6J7PQV7_9ZZZZ</name>
<evidence type="ECO:0000313" key="1">
    <source>
        <dbReference type="EMBL" id="CAB5006945.1"/>
    </source>
</evidence>